<evidence type="ECO:0000256" key="5">
    <source>
        <dbReference type="ARBA" id="ARBA00023014"/>
    </source>
</evidence>
<keyword evidence="9" id="KW-1185">Reference proteome</keyword>
<dbReference type="RefSeq" id="WP_136528327.1">
    <property type="nucleotide sequence ID" value="NZ_STGX01000002.1"/>
</dbReference>
<evidence type="ECO:0000256" key="6">
    <source>
        <dbReference type="ARBA" id="ARBA00023063"/>
    </source>
</evidence>
<dbReference type="PANTHER" id="PTHR40562">
    <property type="match status" value="1"/>
</dbReference>
<dbReference type="GO" id="GO:0008942">
    <property type="term" value="F:nitrite reductase [NAD(P)H] activity"/>
    <property type="evidence" value="ECO:0007669"/>
    <property type="project" value="InterPro"/>
</dbReference>
<evidence type="ECO:0000256" key="1">
    <source>
        <dbReference type="ARBA" id="ARBA00022714"/>
    </source>
</evidence>
<dbReference type="AlphaFoldDB" id="A0A4S8PTW9"/>
<protein>
    <submittedName>
        <fullName evidence="8">Nitrite reductase small subunit NirD</fullName>
    </submittedName>
</protein>
<organism evidence="8 9">
    <name type="scientific">Glycomyces paridis</name>
    <dbReference type="NCBI Taxonomy" id="2126555"/>
    <lineage>
        <taxon>Bacteria</taxon>
        <taxon>Bacillati</taxon>
        <taxon>Actinomycetota</taxon>
        <taxon>Actinomycetes</taxon>
        <taxon>Glycomycetales</taxon>
        <taxon>Glycomycetaceae</taxon>
        <taxon>Glycomyces</taxon>
    </lineage>
</organism>
<keyword evidence="6" id="KW-0534">Nitrate assimilation</keyword>
<keyword evidence="2" id="KW-0479">Metal-binding</keyword>
<evidence type="ECO:0000256" key="2">
    <source>
        <dbReference type="ARBA" id="ARBA00022723"/>
    </source>
</evidence>
<dbReference type="PROSITE" id="PS51296">
    <property type="entry name" value="RIESKE"/>
    <property type="match status" value="1"/>
</dbReference>
<evidence type="ECO:0000256" key="4">
    <source>
        <dbReference type="ARBA" id="ARBA00023004"/>
    </source>
</evidence>
<dbReference type="GO" id="GO:0051537">
    <property type="term" value="F:2 iron, 2 sulfur cluster binding"/>
    <property type="evidence" value="ECO:0007669"/>
    <property type="project" value="UniProtKB-KW"/>
</dbReference>
<proteinExistence type="predicted"/>
<dbReference type="GO" id="GO:0004497">
    <property type="term" value="F:monooxygenase activity"/>
    <property type="evidence" value="ECO:0007669"/>
    <property type="project" value="UniProtKB-ARBA"/>
</dbReference>
<dbReference type="PROSITE" id="PS51300">
    <property type="entry name" value="NIRD"/>
    <property type="match status" value="1"/>
</dbReference>
<evidence type="ECO:0000313" key="9">
    <source>
        <dbReference type="Proteomes" id="UP000305792"/>
    </source>
</evidence>
<evidence type="ECO:0000313" key="8">
    <source>
        <dbReference type="EMBL" id="THV31454.1"/>
    </source>
</evidence>
<dbReference type="GO" id="GO:0046872">
    <property type="term" value="F:metal ion binding"/>
    <property type="evidence" value="ECO:0007669"/>
    <property type="project" value="UniProtKB-KW"/>
</dbReference>
<feature type="domain" description="Rieske" evidence="7">
    <location>
        <begin position="2"/>
        <end position="103"/>
    </location>
</feature>
<gene>
    <name evidence="8" type="primary">nirD</name>
    <name evidence="8" type="ORF">E9998_03570</name>
</gene>
<accession>A0A4S8PTW9</accession>
<name>A0A4S8PTW9_9ACTN</name>
<dbReference type="Gene3D" id="2.102.10.10">
    <property type="entry name" value="Rieske [2Fe-2S] iron-sulphur domain"/>
    <property type="match status" value="1"/>
</dbReference>
<dbReference type="InterPro" id="IPR036922">
    <property type="entry name" value="Rieske_2Fe-2S_sf"/>
</dbReference>
<dbReference type="InterPro" id="IPR017881">
    <property type="entry name" value="NirD"/>
</dbReference>
<dbReference type="GO" id="GO:0042128">
    <property type="term" value="P:nitrate assimilation"/>
    <property type="evidence" value="ECO:0007669"/>
    <property type="project" value="UniProtKB-KW"/>
</dbReference>
<dbReference type="Proteomes" id="UP000305792">
    <property type="component" value="Unassembled WGS sequence"/>
</dbReference>
<evidence type="ECO:0000256" key="3">
    <source>
        <dbReference type="ARBA" id="ARBA00023002"/>
    </source>
</evidence>
<dbReference type="InterPro" id="IPR017941">
    <property type="entry name" value="Rieske_2Fe-2S"/>
</dbReference>
<keyword evidence="3" id="KW-0560">Oxidoreductase</keyword>
<keyword evidence="4" id="KW-0408">Iron</keyword>
<dbReference type="InterPro" id="IPR012748">
    <property type="entry name" value="Rieske-like_NirD"/>
</dbReference>
<dbReference type="Pfam" id="PF13806">
    <property type="entry name" value="Rieske_2"/>
    <property type="match status" value="1"/>
</dbReference>
<reference evidence="8 9" key="1">
    <citation type="journal article" date="2018" name="Int. J. Syst. Evol. Microbiol.">
        <title>Glycomyces paridis sp. nov., isolated from the medicinal plant Paris polyphylla.</title>
        <authorList>
            <person name="Fang X.M."/>
            <person name="Bai J.L."/>
            <person name="Su J."/>
            <person name="Zhao L.L."/>
            <person name="Liu H.Y."/>
            <person name="Ma B.P."/>
            <person name="Zhang Y.Q."/>
            <person name="Yu L.Y."/>
        </authorList>
    </citation>
    <scope>NUCLEOTIDE SEQUENCE [LARGE SCALE GENOMIC DNA]</scope>
    <source>
        <strain evidence="8 9">CPCC 204357</strain>
    </source>
</reference>
<dbReference type="GO" id="GO:0016705">
    <property type="term" value="F:oxidoreductase activity, acting on paired donors, with incorporation or reduction of molecular oxygen"/>
    <property type="evidence" value="ECO:0007669"/>
    <property type="project" value="UniProtKB-ARBA"/>
</dbReference>
<dbReference type="CDD" id="cd03529">
    <property type="entry name" value="Rieske_NirD"/>
    <property type="match status" value="1"/>
</dbReference>
<sequence>MEPICAFDRIIPGRGVAALLADGTQAAVFRLHDDSLFAVSNLDPFTGANVISRGIVGDRAGEPVVMSPLLKQAFALKTGECLDDPSASLDVYAVEVLGGEVRVGVGAELKAAA</sequence>
<dbReference type="EMBL" id="STGX01000002">
    <property type="protein sequence ID" value="THV31454.1"/>
    <property type="molecule type" value="Genomic_DNA"/>
</dbReference>
<dbReference type="NCBIfam" id="TIGR02378">
    <property type="entry name" value="nirD_assim_sml"/>
    <property type="match status" value="1"/>
</dbReference>
<evidence type="ECO:0000259" key="7">
    <source>
        <dbReference type="PROSITE" id="PS51296"/>
    </source>
</evidence>
<keyword evidence="1" id="KW-0001">2Fe-2S</keyword>
<dbReference type="OrthoDB" id="3213360at2"/>
<dbReference type="SUPFAM" id="SSF50022">
    <property type="entry name" value="ISP domain"/>
    <property type="match status" value="1"/>
</dbReference>
<keyword evidence="5" id="KW-0411">Iron-sulfur</keyword>
<comment type="caution">
    <text evidence="8">The sequence shown here is derived from an EMBL/GenBank/DDBJ whole genome shotgun (WGS) entry which is preliminary data.</text>
</comment>
<dbReference type="PANTHER" id="PTHR40562:SF1">
    <property type="entry name" value="NITRITE REDUCTASE (NADH) SMALL SUBUNIT"/>
    <property type="match status" value="1"/>
</dbReference>